<dbReference type="Proteomes" id="UP000321157">
    <property type="component" value="Unassembled WGS sequence"/>
</dbReference>
<dbReference type="AlphaFoldDB" id="A0A511V6U7"/>
<accession>A0A511V6U7</accession>
<gene>
    <name evidence="1" type="ORF">ADA01nite_21340</name>
</gene>
<sequence length="55" mass="6508">MHFEPQLWCILTDYFKSVVVVTTHKILQRFSLSLSGELRYETAYIRAIALTIEQF</sequence>
<reference evidence="1 2" key="1">
    <citation type="submission" date="2019-07" db="EMBL/GenBank/DDBJ databases">
        <title>Whole genome shotgun sequence of Aneurinibacillus danicus NBRC 102444.</title>
        <authorList>
            <person name="Hosoyama A."/>
            <person name="Uohara A."/>
            <person name="Ohji S."/>
            <person name="Ichikawa N."/>
        </authorList>
    </citation>
    <scope>NUCLEOTIDE SEQUENCE [LARGE SCALE GENOMIC DNA]</scope>
    <source>
        <strain evidence="1 2">NBRC 102444</strain>
    </source>
</reference>
<evidence type="ECO:0000313" key="2">
    <source>
        <dbReference type="Proteomes" id="UP000321157"/>
    </source>
</evidence>
<evidence type="ECO:0000313" key="1">
    <source>
        <dbReference type="EMBL" id="GEN34674.1"/>
    </source>
</evidence>
<name>A0A511V6U7_9BACL</name>
<proteinExistence type="predicted"/>
<dbReference type="EMBL" id="BJXX01000087">
    <property type="protein sequence ID" value="GEN34674.1"/>
    <property type="molecule type" value="Genomic_DNA"/>
</dbReference>
<keyword evidence="2" id="KW-1185">Reference proteome</keyword>
<comment type="caution">
    <text evidence="1">The sequence shown here is derived from an EMBL/GenBank/DDBJ whole genome shotgun (WGS) entry which is preliminary data.</text>
</comment>
<protein>
    <submittedName>
        <fullName evidence="1">Uncharacterized protein</fullName>
    </submittedName>
</protein>
<organism evidence="1 2">
    <name type="scientific">Aneurinibacillus danicus</name>
    <dbReference type="NCBI Taxonomy" id="267746"/>
    <lineage>
        <taxon>Bacteria</taxon>
        <taxon>Bacillati</taxon>
        <taxon>Bacillota</taxon>
        <taxon>Bacilli</taxon>
        <taxon>Bacillales</taxon>
        <taxon>Paenibacillaceae</taxon>
        <taxon>Aneurinibacillus group</taxon>
        <taxon>Aneurinibacillus</taxon>
    </lineage>
</organism>